<keyword evidence="2" id="KW-1133">Transmembrane helix</keyword>
<keyword evidence="2" id="KW-0812">Transmembrane</keyword>
<evidence type="ECO:0000256" key="1">
    <source>
        <dbReference type="SAM" id="MobiDB-lite"/>
    </source>
</evidence>
<proteinExistence type="predicted"/>
<protein>
    <recommendedName>
        <fullName evidence="6">SPOR domain-containing protein</fullName>
    </recommendedName>
</protein>
<dbReference type="Proteomes" id="UP001500620">
    <property type="component" value="Unassembled WGS sequence"/>
</dbReference>
<gene>
    <name evidence="4" type="ORF">GCM10022255_108770</name>
</gene>
<evidence type="ECO:0000256" key="2">
    <source>
        <dbReference type="SAM" id="Phobius"/>
    </source>
</evidence>
<keyword evidence="5" id="KW-1185">Reference proteome</keyword>
<keyword evidence="2" id="KW-0472">Membrane</keyword>
<organism evidence="4 5">
    <name type="scientific">Dactylosporangium darangshiense</name>
    <dbReference type="NCBI Taxonomy" id="579108"/>
    <lineage>
        <taxon>Bacteria</taxon>
        <taxon>Bacillati</taxon>
        <taxon>Actinomycetota</taxon>
        <taxon>Actinomycetes</taxon>
        <taxon>Micromonosporales</taxon>
        <taxon>Micromonosporaceae</taxon>
        <taxon>Dactylosporangium</taxon>
    </lineage>
</organism>
<evidence type="ECO:0000313" key="5">
    <source>
        <dbReference type="Proteomes" id="UP001500620"/>
    </source>
</evidence>
<feature type="signal peptide" evidence="3">
    <location>
        <begin position="1"/>
        <end position="20"/>
    </location>
</feature>
<feature type="chain" id="PRO_5047043890" description="SPOR domain-containing protein" evidence="3">
    <location>
        <begin position="21"/>
        <end position="415"/>
    </location>
</feature>
<accession>A0ABP8DUD9</accession>
<reference evidence="5" key="1">
    <citation type="journal article" date="2019" name="Int. J. Syst. Evol. Microbiol.">
        <title>The Global Catalogue of Microorganisms (GCM) 10K type strain sequencing project: providing services to taxonomists for standard genome sequencing and annotation.</title>
        <authorList>
            <consortium name="The Broad Institute Genomics Platform"/>
            <consortium name="The Broad Institute Genome Sequencing Center for Infectious Disease"/>
            <person name="Wu L."/>
            <person name="Ma J."/>
        </authorList>
    </citation>
    <scope>NUCLEOTIDE SEQUENCE [LARGE SCALE GENOMIC DNA]</scope>
    <source>
        <strain evidence="5">JCM 17441</strain>
    </source>
</reference>
<name>A0ABP8DUD9_9ACTN</name>
<evidence type="ECO:0000256" key="3">
    <source>
        <dbReference type="SAM" id="SignalP"/>
    </source>
</evidence>
<dbReference type="EMBL" id="BAABAT010000071">
    <property type="protein sequence ID" value="GAA4263516.1"/>
    <property type="molecule type" value="Genomic_DNA"/>
</dbReference>
<feature type="region of interest" description="Disordered" evidence="1">
    <location>
        <begin position="159"/>
        <end position="220"/>
    </location>
</feature>
<sequence>MLGLVSAVALNLMSSTHASAEPSVGPPDAVRYYVVGPATADQREYLFQIAARTLGDGNRAQEIFDLNEGRAQPGGGRLTDPAQLLQPGWILLLPSDAHGDGVFIGSPPAADTPKSQSDGATRGRGAGSSNALLFGWFFLVSTVVLVAVLRRSVVARMRPGADGASPQQDRRRHTAGTARPPQPTTADRQPLPAGRSSVEPASPVPLMQDHPVPAGDRPQLDSGRVVTELEPLDDSAPVRLHLRLLGARGGTAASAYSWLGDEAAPLAAIPLVLGRRGIWRFVVDLAFTPDVFTITGALPSSRWFALDLARQAVAAGLTVTVVGAALDLGDDVESRLVEQFPRPGSRAEALASPGLVISGPLDGEELTAARGLVTRTAGTVVPVLVGGALRSSWSISVEPSTARAAGLRSDTRSFG</sequence>
<evidence type="ECO:0000313" key="4">
    <source>
        <dbReference type="EMBL" id="GAA4263516.1"/>
    </source>
</evidence>
<keyword evidence="3" id="KW-0732">Signal</keyword>
<feature type="region of interest" description="Disordered" evidence="1">
    <location>
        <begin position="102"/>
        <end position="124"/>
    </location>
</feature>
<comment type="caution">
    <text evidence="4">The sequence shown here is derived from an EMBL/GenBank/DDBJ whole genome shotgun (WGS) entry which is preliminary data.</text>
</comment>
<feature type="transmembrane region" description="Helical" evidence="2">
    <location>
        <begin position="131"/>
        <end position="149"/>
    </location>
</feature>
<evidence type="ECO:0008006" key="6">
    <source>
        <dbReference type="Google" id="ProtNLM"/>
    </source>
</evidence>